<feature type="compositionally biased region" description="Polar residues" evidence="1">
    <location>
        <begin position="67"/>
        <end position="83"/>
    </location>
</feature>
<dbReference type="RefSeq" id="WP_326508348.1">
    <property type="nucleotide sequence ID" value="NZ_JAWIIV010000020.1"/>
</dbReference>
<evidence type="ECO:0000256" key="1">
    <source>
        <dbReference type="SAM" id="MobiDB-lite"/>
    </source>
</evidence>
<sequence>MQERNAQMALRLHQMTGEPLAHCSYLLDQTKGDYETALKILERILEQRKQAVQPPEAGTEGTDDTVDTPNTAGVPATRQTPPSLEQRVEQLEMQLAYLTGVLTTMSGQLSDLLGKLTDSGPASPEE</sequence>
<dbReference type="Proteomes" id="UP001352263">
    <property type="component" value="Unassembled WGS sequence"/>
</dbReference>
<reference evidence="2 3" key="1">
    <citation type="submission" date="2023-10" db="EMBL/GenBank/DDBJ databases">
        <title>Noviherbaspirillum sp. CPCC 100848 genome assembly.</title>
        <authorList>
            <person name="Li X.Y."/>
            <person name="Fang X.M."/>
        </authorList>
    </citation>
    <scope>NUCLEOTIDE SEQUENCE [LARGE SCALE GENOMIC DNA]</scope>
    <source>
        <strain evidence="2 3">CPCC 100848</strain>
    </source>
</reference>
<dbReference type="EMBL" id="JAWIIV010000020">
    <property type="protein sequence ID" value="MEC4721664.1"/>
    <property type="molecule type" value="Genomic_DNA"/>
</dbReference>
<feature type="region of interest" description="Disordered" evidence="1">
    <location>
        <begin position="49"/>
        <end position="85"/>
    </location>
</feature>
<accession>A0ABU6JF06</accession>
<evidence type="ECO:0000313" key="2">
    <source>
        <dbReference type="EMBL" id="MEC4721664.1"/>
    </source>
</evidence>
<evidence type="ECO:0000313" key="3">
    <source>
        <dbReference type="Proteomes" id="UP001352263"/>
    </source>
</evidence>
<gene>
    <name evidence="2" type="ORF">RY831_21070</name>
</gene>
<keyword evidence="3" id="KW-1185">Reference proteome</keyword>
<organism evidence="2 3">
    <name type="scientific">Noviherbaspirillum album</name>
    <dbReference type="NCBI Taxonomy" id="3080276"/>
    <lineage>
        <taxon>Bacteria</taxon>
        <taxon>Pseudomonadati</taxon>
        <taxon>Pseudomonadota</taxon>
        <taxon>Betaproteobacteria</taxon>
        <taxon>Burkholderiales</taxon>
        <taxon>Oxalobacteraceae</taxon>
        <taxon>Noviherbaspirillum</taxon>
    </lineage>
</organism>
<name>A0ABU6JF06_9BURK</name>
<proteinExistence type="predicted"/>
<protein>
    <submittedName>
        <fullName evidence="2">Uncharacterized protein</fullName>
    </submittedName>
</protein>
<comment type="caution">
    <text evidence="2">The sequence shown here is derived from an EMBL/GenBank/DDBJ whole genome shotgun (WGS) entry which is preliminary data.</text>
</comment>